<evidence type="ECO:0000259" key="7">
    <source>
        <dbReference type="Pfam" id="PF00171"/>
    </source>
</evidence>
<evidence type="ECO:0000313" key="8">
    <source>
        <dbReference type="EMBL" id="KAF2479366.1"/>
    </source>
</evidence>
<evidence type="ECO:0000256" key="1">
    <source>
        <dbReference type="ARBA" id="ARBA00009986"/>
    </source>
</evidence>
<evidence type="ECO:0000256" key="6">
    <source>
        <dbReference type="RuleBase" id="RU003345"/>
    </source>
</evidence>
<dbReference type="PANTHER" id="PTHR11699">
    <property type="entry name" value="ALDEHYDE DEHYDROGENASE-RELATED"/>
    <property type="match status" value="1"/>
</dbReference>
<dbReference type="EMBL" id="MU001641">
    <property type="protein sequence ID" value="KAF2479366.1"/>
    <property type="molecule type" value="Genomic_DNA"/>
</dbReference>
<dbReference type="InterPro" id="IPR016161">
    <property type="entry name" value="Ald_DH/histidinol_DH"/>
</dbReference>
<dbReference type="InterPro" id="IPR016163">
    <property type="entry name" value="Ald_DH_C"/>
</dbReference>
<accession>A0A6A6PHU9</accession>
<dbReference type="FunFam" id="3.40.309.10:FF:000012">
    <property type="entry name" value="Betaine aldehyde dehydrogenase"/>
    <property type="match status" value="1"/>
</dbReference>
<dbReference type="SUPFAM" id="SSF53720">
    <property type="entry name" value="ALDH-like"/>
    <property type="match status" value="1"/>
</dbReference>
<evidence type="ECO:0000256" key="5">
    <source>
        <dbReference type="PROSITE-ProRule" id="PRU10007"/>
    </source>
</evidence>
<gene>
    <name evidence="8" type="ORF">BDY17DRAFT_271541</name>
</gene>
<dbReference type="InterPro" id="IPR015590">
    <property type="entry name" value="Aldehyde_DH_dom"/>
</dbReference>
<dbReference type="PROSITE" id="PS00070">
    <property type="entry name" value="ALDEHYDE_DEHYDR_CYS"/>
    <property type="match status" value="1"/>
</dbReference>
<evidence type="ECO:0000256" key="3">
    <source>
        <dbReference type="ARBA" id="ARBA00024226"/>
    </source>
</evidence>
<keyword evidence="2 6" id="KW-0560">Oxidoreductase</keyword>
<dbReference type="Gene3D" id="3.40.605.10">
    <property type="entry name" value="Aldehyde Dehydrogenase, Chain A, domain 1"/>
    <property type="match status" value="1"/>
</dbReference>
<protein>
    <recommendedName>
        <fullName evidence="3">aldehyde dehydrogenase (NAD(+))</fullName>
        <ecNumber evidence="3">1.2.1.3</ecNumber>
    </recommendedName>
</protein>
<dbReference type="GeneID" id="54472954"/>
<dbReference type="AlphaFoldDB" id="A0A6A6PHU9"/>
<dbReference type="FunFam" id="3.40.605.10:FF:000007">
    <property type="entry name" value="NAD/NADP-dependent betaine aldehyde dehydrogenase"/>
    <property type="match status" value="1"/>
</dbReference>
<comment type="catalytic activity">
    <reaction evidence="4">
        <text>an aldehyde + NAD(+) + H2O = a carboxylate + NADH + 2 H(+)</text>
        <dbReference type="Rhea" id="RHEA:16185"/>
        <dbReference type="ChEBI" id="CHEBI:15377"/>
        <dbReference type="ChEBI" id="CHEBI:15378"/>
        <dbReference type="ChEBI" id="CHEBI:17478"/>
        <dbReference type="ChEBI" id="CHEBI:29067"/>
        <dbReference type="ChEBI" id="CHEBI:57540"/>
        <dbReference type="ChEBI" id="CHEBI:57945"/>
        <dbReference type="EC" id="1.2.1.3"/>
    </reaction>
</comment>
<evidence type="ECO:0000313" key="9">
    <source>
        <dbReference type="Proteomes" id="UP000799767"/>
    </source>
</evidence>
<dbReference type="Gene3D" id="3.40.309.10">
    <property type="entry name" value="Aldehyde Dehydrogenase, Chain A, domain 2"/>
    <property type="match status" value="1"/>
</dbReference>
<feature type="domain" description="Aldehyde dehydrogenase" evidence="7">
    <location>
        <begin position="13"/>
        <end position="475"/>
    </location>
</feature>
<dbReference type="RefSeq" id="XP_033585936.1">
    <property type="nucleotide sequence ID" value="XM_033731952.1"/>
</dbReference>
<proteinExistence type="inferred from homology"/>
<dbReference type="PROSITE" id="PS00687">
    <property type="entry name" value="ALDEHYDE_DEHYDR_GLU"/>
    <property type="match status" value="1"/>
</dbReference>
<dbReference type="InterPro" id="IPR016162">
    <property type="entry name" value="Ald_DH_N"/>
</dbReference>
<dbReference type="Proteomes" id="UP000799767">
    <property type="component" value="Unassembled WGS sequence"/>
</dbReference>
<evidence type="ECO:0000256" key="2">
    <source>
        <dbReference type="ARBA" id="ARBA00023002"/>
    </source>
</evidence>
<keyword evidence="9" id="KW-1185">Reference proteome</keyword>
<dbReference type="Pfam" id="PF00171">
    <property type="entry name" value="Aldedh"/>
    <property type="match status" value="1"/>
</dbReference>
<sequence length="485" mass="51437">MGYETKLFINNEYVDSKSGEKLSVRSPQDGSLVVEGVQAAGEADVDAAVAAAEAAFKVWRKWSGPQRAKVMMKMADLIERDSEKLAKLETACMGQPITVALKFMASVPPYWRYYAGFCDKLQGESFPEDGDSRVKITQYMPFGVCAGIAAWNGTHVTACKKIAPAIAAGNTFVFKASEKSPLGAIALGELVKEAGFPPGVINIVSGGGTTGSLLASHMKIGKISFTGSIASGRKVQQAATNSNLKRVTLELGGKSPAIVFNDANLDNALAMNSQGFLANTGQICAACSRTLVQEKIAPEFIKGLKEKFENMSSVMGDTSDPKTALGPLADQAQFDRVMGFLERGKKGGAQVLTGGVRKGEKGCFIEPTIFLNPDASAEIYTDEIFGPVLSIKTFKTEEEAIELANDTTYGLAASIYTTDVTRAMRVSALLEAGTVTINAPYGGLLNAPFGGMKMSGIGRESGKYGLMDWLQAKAVVFNMAVPSAD</sequence>
<reference evidence="8" key="1">
    <citation type="journal article" date="2020" name="Stud. Mycol.">
        <title>101 Dothideomycetes genomes: a test case for predicting lifestyles and emergence of pathogens.</title>
        <authorList>
            <person name="Haridas S."/>
            <person name="Albert R."/>
            <person name="Binder M."/>
            <person name="Bloem J."/>
            <person name="Labutti K."/>
            <person name="Salamov A."/>
            <person name="Andreopoulos B."/>
            <person name="Baker S."/>
            <person name="Barry K."/>
            <person name="Bills G."/>
            <person name="Bluhm B."/>
            <person name="Cannon C."/>
            <person name="Castanera R."/>
            <person name="Culley D."/>
            <person name="Daum C."/>
            <person name="Ezra D."/>
            <person name="Gonzalez J."/>
            <person name="Henrissat B."/>
            <person name="Kuo A."/>
            <person name="Liang C."/>
            <person name="Lipzen A."/>
            <person name="Lutzoni F."/>
            <person name="Magnuson J."/>
            <person name="Mondo S."/>
            <person name="Nolan M."/>
            <person name="Ohm R."/>
            <person name="Pangilinan J."/>
            <person name="Park H.-J."/>
            <person name="Ramirez L."/>
            <person name="Alfaro M."/>
            <person name="Sun H."/>
            <person name="Tritt A."/>
            <person name="Yoshinaga Y."/>
            <person name="Zwiers L.-H."/>
            <person name="Turgeon B."/>
            <person name="Goodwin S."/>
            <person name="Spatafora J."/>
            <person name="Crous P."/>
            <person name="Grigoriev I."/>
        </authorList>
    </citation>
    <scope>NUCLEOTIDE SEQUENCE</scope>
    <source>
        <strain evidence="8">CBS 113389</strain>
    </source>
</reference>
<evidence type="ECO:0000256" key="4">
    <source>
        <dbReference type="ARBA" id="ARBA00049194"/>
    </source>
</evidence>
<dbReference type="OrthoDB" id="310895at2759"/>
<name>A0A6A6PHU9_9PEZI</name>
<dbReference type="InterPro" id="IPR016160">
    <property type="entry name" value="Ald_DH_CS_CYS"/>
</dbReference>
<dbReference type="GO" id="GO:0004029">
    <property type="term" value="F:aldehyde dehydrogenase (NAD+) activity"/>
    <property type="evidence" value="ECO:0007669"/>
    <property type="project" value="UniProtKB-EC"/>
</dbReference>
<comment type="similarity">
    <text evidence="1 6">Belongs to the aldehyde dehydrogenase family.</text>
</comment>
<dbReference type="EC" id="1.2.1.3" evidence="3"/>
<organism evidence="8 9">
    <name type="scientific">Neohortaea acidophila</name>
    <dbReference type="NCBI Taxonomy" id="245834"/>
    <lineage>
        <taxon>Eukaryota</taxon>
        <taxon>Fungi</taxon>
        <taxon>Dikarya</taxon>
        <taxon>Ascomycota</taxon>
        <taxon>Pezizomycotina</taxon>
        <taxon>Dothideomycetes</taxon>
        <taxon>Dothideomycetidae</taxon>
        <taxon>Mycosphaerellales</taxon>
        <taxon>Teratosphaeriaceae</taxon>
        <taxon>Neohortaea</taxon>
    </lineage>
</organism>
<dbReference type="InterPro" id="IPR029510">
    <property type="entry name" value="Ald_DH_CS_GLU"/>
</dbReference>
<feature type="active site" evidence="5">
    <location>
        <position position="250"/>
    </location>
</feature>